<name>A9USP8_MONBE</name>
<evidence type="ECO:0000313" key="6">
    <source>
        <dbReference type="EMBL" id="EDQ92140.1"/>
    </source>
</evidence>
<gene>
    <name evidence="6" type="ORF">MONBRDRAFT_5863</name>
</gene>
<sequence>MSHVGGQLRAYSQVKIISRFVNKKRATTLIASIEQYDNKYIWIGTNDGVIVQYALRVITSVTGRKTYQCDVIGSQTLVPSQPIVQLQVAPGAEKLLAVTQGQVWLLHMHSLKVMMDRPYGKGIERMVIDRSPALDGNLHLSCVRPNGSKASAATHLTLSGNNLMPDYDRKESRNLPPKLQCIERYGDQFLLAHGGFYHVYSMSREEKLPLVPYEDKRPIITWSQNDCFLLAVVTEGESLAIQVNKDGQPSGTAPIRFVDHPDLIAFQYPYIISLNQAYAFLNVHSILTSDHVQNMNCDECIILQNRNGVVLATTTKSVSILALSTFETQIADLLQDGRVKEALDLAEVTFGHEEDAATTAPAQLEADLDKIRAVQEQAGYTLLKDGQLADALNLLLSAGVDPADVLLLFPSLQVQEPEEVTEYPRSIGLTVAESSKIDMADRRALETMADYLLEARRYCDGYAHARAAENVSFAIAELKEGRVVQSLTPHGFSSPSRDAQMSADTAVALCYAVLSADKLSQWVARGDTMCNLSVCAKRMEDLNRLHLEWLLKRTPQAIHIITKRAVKESVELFEPATILKTLQPHRDAMLLYLEWLVFEAKTHRAEYHTMLARNLVDAIQRVQRRVENRRSKGEDADELVAELETLRLRLRNVLKTSQQYSIDLLLHDLEATALYAEKAIALGRAGRHKEALDLIVYKLEDHGMAREYCHIMAVGTTRRERQHVSLMLFKVYIEPPPGKPRNDHEALALLNSHLSDLDIAEVLHLLPDDWSFKVIEQFLRRSIQRDVHHQALIQVKKGLVASEAIQVESHLAQLESLRVFLPPTAKCRKCKRPLAALPSGDFDVPECPPFVRYVVPLMA</sequence>
<dbReference type="OMA" id="WVLKKQF"/>
<dbReference type="eggNOG" id="KOG2063">
    <property type="taxonomic scope" value="Eukaryota"/>
</dbReference>
<dbReference type="GeneID" id="5888790"/>
<dbReference type="InterPro" id="IPR032914">
    <property type="entry name" value="Vam6/VPS39/TRAP1"/>
</dbReference>
<keyword evidence="2" id="KW-0813">Transport</keyword>
<keyword evidence="7" id="KW-1185">Reference proteome</keyword>
<dbReference type="GO" id="GO:0034058">
    <property type="term" value="P:endosomal vesicle fusion"/>
    <property type="evidence" value="ECO:0000318"/>
    <property type="project" value="GO_Central"/>
</dbReference>
<dbReference type="EMBL" id="CH991544">
    <property type="protein sequence ID" value="EDQ92140.1"/>
    <property type="molecule type" value="Genomic_DNA"/>
</dbReference>
<organism evidence="6 7">
    <name type="scientific">Monosiga brevicollis</name>
    <name type="common">Choanoflagellate</name>
    <dbReference type="NCBI Taxonomy" id="81824"/>
    <lineage>
        <taxon>Eukaryota</taxon>
        <taxon>Choanoflagellata</taxon>
        <taxon>Craspedida</taxon>
        <taxon>Salpingoecidae</taxon>
        <taxon>Monosiga</taxon>
    </lineage>
</organism>
<evidence type="ECO:0000256" key="4">
    <source>
        <dbReference type="ARBA" id="ARBA00022927"/>
    </source>
</evidence>
<dbReference type="AlphaFoldDB" id="A9USP8"/>
<dbReference type="GO" id="GO:0016020">
    <property type="term" value="C:membrane"/>
    <property type="evidence" value="ECO:0000318"/>
    <property type="project" value="GO_Central"/>
</dbReference>
<dbReference type="GO" id="GO:0006914">
    <property type="term" value="P:autophagy"/>
    <property type="evidence" value="ECO:0000318"/>
    <property type="project" value="GO_Central"/>
</dbReference>
<evidence type="ECO:0000256" key="3">
    <source>
        <dbReference type="ARBA" id="ARBA00022490"/>
    </source>
</evidence>
<dbReference type="PANTHER" id="PTHR12894:SF27">
    <property type="entry name" value="TRANSFORMING GROWTH FACTOR-BETA RECEPTOR-ASSOCIATED PROTEIN 1"/>
    <property type="match status" value="1"/>
</dbReference>
<dbReference type="PANTHER" id="PTHR12894">
    <property type="entry name" value="CNH DOMAIN CONTAINING"/>
    <property type="match status" value="1"/>
</dbReference>
<proteinExistence type="predicted"/>
<evidence type="ECO:0000256" key="1">
    <source>
        <dbReference type="ARBA" id="ARBA00004496"/>
    </source>
</evidence>
<reference evidence="6 7" key="1">
    <citation type="journal article" date="2008" name="Nature">
        <title>The genome of the choanoflagellate Monosiga brevicollis and the origin of metazoans.</title>
        <authorList>
            <consortium name="JGI Sequencing"/>
            <person name="King N."/>
            <person name="Westbrook M.J."/>
            <person name="Young S.L."/>
            <person name="Kuo A."/>
            <person name="Abedin M."/>
            <person name="Chapman J."/>
            <person name="Fairclough S."/>
            <person name="Hellsten U."/>
            <person name="Isogai Y."/>
            <person name="Letunic I."/>
            <person name="Marr M."/>
            <person name="Pincus D."/>
            <person name="Putnam N."/>
            <person name="Rokas A."/>
            <person name="Wright K.J."/>
            <person name="Zuzow R."/>
            <person name="Dirks W."/>
            <person name="Good M."/>
            <person name="Goodstein D."/>
            <person name="Lemons D."/>
            <person name="Li W."/>
            <person name="Lyons J.B."/>
            <person name="Morris A."/>
            <person name="Nichols S."/>
            <person name="Richter D.J."/>
            <person name="Salamov A."/>
            <person name="Bork P."/>
            <person name="Lim W.A."/>
            <person name="Manning G."/>
            <person name="Miller W.T."/>
            <person name="McGinnis W."/>
            <person name="Shapiro H."/>
            <person name="Tjian R."/>
            <person name="Grigoriev I.V."/>
            <person name="Rokhsar D."/>
        </authorList>
    </citation>
    <scope>NUCLEOTIDE SEQUENCE [LARGE SCALE GENOMIC DNA]</scope>
    <source>
        <strain evidence="7">MX1 / ATCC 50154</strain>
    </source>
</reference>
<dbReference type="Proteomes" id="UP000001357">
    <property type="component" value="Unassembled WGS sequence"/>
</dbReference>
<dbReference type="GO" id="GO:0005737">
    <property type="term" value="C:cytoplasm"/>
    <property type="evidence" value="ECO:0000318"/>
    <property type="project" value="GO_Central"/>
</dbReference>
<dbReference type="KEGG" id="mbr:MONBRDRAFT_5863"/>
<dbReference type="STRING" id="81824.A9USP8"/>
<keyword evidence="3" id="KW-0963">Cytoplasm</keyword>
<dbReference type="RefSeq" id="XP_001743426.1">
    <property type="nucleotide sequence ID" value="XM_001743374.1"/>
</dbReference>
<dbReference type="InterPro" id="IPR001180">
    <property type="entry name" value="CNH_dom"/>
</dbReference>
<dbReference type="PROSITE" id="PS50219">
    <property type="entry name" value="CNH"/>
    <property type="match status" value="1"/>
</dbReference>
<dbReference type="FunCoup" id="A9USP8">
    <property type="interactions" value="910"/>
</dbReference>
<evidence type="ECO:0000256" key="2">
    <source>
        <dbReference type="ARBA" id="ARBA00022448"/>
    </source>
</evidence>
<dbReference type="InParanoid" id="A9USP8"/>
<dbReference type="GO" id="GO:0015031">
    <property type="term" value="P:protein transport"/>
    <property type="evidence" value="ECO:0007669"/>
    <property type="project" value="UniProtKB-KW"/>
</dbReference>
<evidence type="ECO:0000259" key="5">
    <source>
        <dbReference type="PROSITE" id="PS50219"/>
    </source>
</evidence>
<feature type="domain" description="CNH" evidence="5">
    <location>
        <begin position="27"/>
        <end position="310"/>
    </location>
</feature>
<keyword evidence="4" id="KW-0653">Protein transport</keyword>
<accession>A9USP8</accession>
<evidence type="ECO:0000313" key="7">
    <source>
        <dbReference type="Proteomes" id="UP000001357"/>
    </source>
</evidence>
<protein>
    <recommendedName>
        <fullName evidence="5">CNH domain-containing protein</fullName>
    </recommendedName>
</protein>
<comment type="subcellular location">
    <subcellularLocation>
        <location evidence="1">Cytoplasm</location>
    </subcellularLocation>
</comment>